<feature type="transmembrane region" description="Helical" evidence="13">
    <location>
        <begin position="22"/>
        <end position="45"/>
    </location>
</feature>
<keyword evidence="7 13" id="KW-0812">Transmembrane</keyword>
<keyword evidence="14" id="KW-0560">Oxidoreductase</keyword>
<evidence type="ECO:0000256" key="13">
    <source>
        <dbReference type="SAM" id="Phobius"/>
    </source>
</evidence>
<dbReference type="GO" id="GO:0009055">
    <property type="term" value="F:electron transfer activity"/>
    <property type="evidence" value="ECO:0007669"/>
    <property type="project" value="InterPro"/>
</dbReference>
<dbReference type="Proteomes" id="UP000251721">
    <property type="component" value="Unassembled WGS sequence"/>
</dbReference>
<evidence type="ECO:0000256" key="11">
    <source>
        <dbReference type="ARBA" id="ARBA00023004"/>
    </source>
</evidence>
<reference evidence="14 15" key="1">
    <citation type="submission" date="2018-06" db="EMBL/GenBank/DDBJ databases">
        <authorList>
            <consortium name="Pathogen Informatics"/>
            <person name="Doyle S."/>
        </authorList>
    </citation>
    <scope>NUCLEOTIDE SEQUENCE [LARGE SCALE GENOMIC DNA]</scope>
    <source>
        <strain evidence="14 15">NCTC13465</strain>
    </source>
</reference>
<dbReference type="GO" id="GO:0005886">
    <property type="term" value="C:plasma membrane"/>
    <property type="evidence" value="ECO:0007669"/>
    <property type="project" value="UniProtKB-SubCell"/>
</dbReference>
<dbReference type="PANTHER" id="PTHR30365">
    <property type="entry name" value="CYTOCHROME D UBIQUINOL OXIDASE"/>
    <property type="match status" value="1"/>
</dbReference>
<keyword evidence="9" id="KW-0249">Electron transport</keyword>
<evidence type="ECO:0000256" key="1">
    <source>
        <dbReference type="ARBA" id="ARBA00004429"/>
    </source>
</evidence>
<evidence type="ECO:0000256" key="8">
    <source>
        <dbReference type="ARBA" id="ARBA00022723"/>
    </source>
</evidence>
<keyword evidence="12 13" id="KW-0472">Membrane</keyword>
<evidence type="ECO:0000313" key="14">
    <source>
        <dbReference type="EMBL" id="SQC41808.1"/>
    </source>
</evidence>
<gene>
    <name evidence="14" type="primary">cydA_3</name>
    <name evidence="14" type="ORF">NCTC13465_01062</name>
</gene>
<comment type="similarity">
    <text evidence="2">Belongs to the cytochrome ubiquinol oxidase subunit 1 family.</text>
</comment>
<evidence type="ECO:0000256" key="4">
    <source>
        <dbReference type="ARBA" id="ARBA00022475"/>
    </source>
</evidence>
<feature type="transmembrane region" description="Helical" evidence="13">
    <location>
        <begin position="72"/>
        <end position="95"/>
    </location>
</feature>
<evidence type="ECO:0000256" key="10">
    <source>
        <dbReference type="ARBA" id="ARBA00022989"/>
    </source>
</evidence>
<evidence type="ECO:0000256" key="9">
    <source>
        <dbReference type="ARBA" id="ARBA00022982"/>
    </source>
</evidence>
<keyword evidence="10 13" id="KW-1133">Transmembrane helix</keyword>
<dbReference type="GO" id="GO:0070069">
    <property type="term" value="C:cytochrome complex"/>
    <property type="evidence" value="ECO:0007669"/>
    <property type="project" value="InterPro"/>
</dbReference>
<evidence type="ECO:0000256" key="5">
    <source>
        <dbReference type="ARBA" id="ARBA00022519"/>
    </source>
</evidence>
<keyword evidence="6" id="KW-0349">Heme</keyword>
<evidence type="ECO:0000313" key="15">
    <source>
        <dbReference type="Proteomes" id="UP000251721"/>
    </source>
</evidence>
<evidence type="ECO:0000256" key="3">
    <source>
        <dbReference type="ARBA" id="ARBA00022448"/>
    </source>
</evidence>
<evidence type="ECO:0000256" key="7">
    <source>
        <dbReference type="ARBA" id="ARBA00022692"/>
    </source>
</evidence>
<dbReference type="GO" id="GO:0016682">
    <property type="term" value="F:oxidoreductase activity, acting on diphenols and related substances as donors, oxygen as acceptor"/>
    <property type="evidence" value="ECO:0007669"/>
    <property type="project" value="TreeGrafter"/>
</dbReference>
<protein>
    <submittedName>
        <fullName evidence="14">Cytochrome d terminal oxidase, polypeptide subunit I</fullName>
        <ecNumber evidence="14">1.10.3.-</ecNumber>
    </submittedName>
</protein>
<keyword evidence="11" id="KW-0408">Iron</keyword>
<dbReference type="Pfam" id="PF01654">
    <property type="entry name" value="Cyt_bd_oxida_I"/>
    <property type="match status" value="1"/>
</dbReference>
<keyword evidence="5" id="KW-0997">Cell inner membrane</keyword>
<keyword evidence="3" id="KW-0813">Transport</keyword>
<dbReference type="InterPro" id="IPR002585">
    <property type="entry name" value="Cyt-d_ubiquinol_oxidase_su_1"/>
</dbReference>
<dbReference type="GO" id="GO:0020037">
    <property type="term" value="F:heme binding"/>
    <property type="evidence" value="ECO:0007669"/>
    <property type="project" value="TreeGrafter"/>
</dbReference>
<dbReference type="EMBL" id="UAWQ01000006">
    <property type="protein sequence ID" value="SQC41808.1"/>
    <property type="molecule type" value="Genomic_DNA"/>
</dbReference>
<evidence type="ECO:0000256" key="2">
    <source>
        <dbReference type="ARBA" id="ARBA00009819"/>
    </source>
</evidence>
<dbReference type="GO" id="GO:0019646">
    <property type="term" value="P:aerobic electron transport chain"/>
    <property type="evidence" value="ECO:0007669"/>
    <property type="project" value="InterPro"/>
</dbReference>
<dbReference type="GO" id="GO:0046872">
    <property type="term" value="F:metal ion binding"/>
    <property type="evidence" value="ECO:0007669"/>
    <property type="project" value="UniProtKB-KW"/>
</dbReference>
<keyword evidence="4" id="KW-1003">Cell membrane</keyword>
<accession>A0A2X3EGN3</accession>
<proteinExistence type="inferred from homology"/>
<organism evidence="14 15">
    <name type="scientific">Klebsiella pneumoniae</name>
    <dbReference type="NCBI Taxonomy" id="573"/>
    <lineage>
        <taxon>Bacteria</taxon>
        <taxon>Pseudomonadati</taxon>
        <taxon>Pseudomonadota</taxon>
        <taxon>Gammaproteobacteria</taxon>
        <taxon>Enterobacterales</taxon>
        <taxon>Enterobacteriaceae</taxon>
        <taxon>Klebsiella/Raoultella group</taxon>
        <taxon>Klebsiella</taxon>
        <taxon>Klebsiella pneumoniae complex</taxon>
    </lineage>
</organism>
<comment type="subcellular location">
    <subcellularLocation>
        <location evidence="1">Cell inner membrane</location>
        <topology evidence="1">Multi-pass membrane protein</topology>
    </subcellularLocation>
</comment>
<dbReference type="PANTHER" id="PTHR30365:SF0">
    <property type="entry name" value="CYTOCHROME BD-I UBIQUINOL OXIDASE SUBUNIT 1"/>
    <property type="match status" value="1"/>
</dbReference>
<dbReference type="EC" id="1.10.3.-" evidence="14"/>
<name>A0A2X3EGN3_KLEPN</name>
<evidence type="ECO:0000256" key="12">
    <source>
        <dbReference type="ARBA" id="ARBA00023136"/>
    </source>
</evidence>
<dbReference type="AlphaFoldDB" id="A0A2X3EGN3"/>
<sequence>MLLIIGASFWSVIRNRIGEKKWLLRAAFYGLPLPWIAVESGWFVAEYGRQPWAIGEVLPTAVANSSLTAGDLIFSMLLICGLYTLFLVAELFLMFKFARKGPSSLKTGRYHFEQSSAAIQSAR</sequence>
<evidence type="ECO:0000256" key="6">
    <source>
        <dbReference type="ARBA" id="ARBA00022617"/>
    </source>
</evidence>
<keyword evidence="8" id="KW-0479">Metal-binding</keyword>